<proteinExistence type="predicted"/>
<sequence>MEKKKMTRGTKKLVEDAISQLEPSKKNNTNAICEKMVEMLVDRFDGANLDYQLKRMDLETTGRIIEKIDEYFQKHPNLLFEETDSQELATT</sequence>
<name>A0A0B5ATC9_9BACL</name>
<keyword evidence="2" id="KW-1185">Reference proteome</keyword>
<organism evidence="1 2">
    <name type="scientific">Jeotgalibacillus malaysiensis</name>
    <dbReference type="NCBI Taxonomy" id="1508404"/>
    <lineage>
        <taxon>Bacteria</taxon>
        <taxon>Bacillati</taxon>
        <taxon>Bacillota</taxon>
        <taxon>Bacilli</taxon>
        <taxon>Bacillales</taxon>
        <taxon>Caryophanaceae</taxon>
        <taxon>Jeotgalibacillus</taxon>
    </lineage>
</organism>
<reference evidence="1 2" key="1">
    <citation type="submission" date="2014-08" db="EMBL/GenBank/DDBJ databases">
        <title>Complete genome of a marine bacteria Jeotgalibacillus malaysiensis.</title>
        <authorList>
            <person name="Yaakop A.S."/>
            <person name="Chan K.-G."/>
            <person name="Goh K.M."/>
        </authorList>
    </citation>
    <scope>NUCLEOTIDE SEQUENCE [LARGE SCALE GENOMIC DNA]</scope>
    <source>
        <strain evidence="1 2">D5</strain>
        <plasmid evidence="2">Plasmid</plasmid>
    </source>
</reference>
<accession>A0A0B5ATC9</accession>
<evidence type="ECO:0000313" key="1">
    <source>
        <dbReference type="EMBL" id="AJD93475.1"/>
    </source>
</evidence>
<gene>
    <name evidence="1" type="ORF">JMA_41580</name>
</gene>
<dbReference type="BioCyc" id="JESP1508404:G14D9-13442-MONOMER"/>
<dbReference type="EMBL" id="CP009417">
    <property type="protein sequence ID" value="AJD93475.1"/>
    <property type="molecule type" value="Genomic_DNA"/>
</dbReference>
<dbReference type="Proteomes" id="UP000031449">
    <property type="component" value="Plasmid unnamed"/>
</dbReference>
<protein>
    <submittedName>
        <fullName evidence="1">Uncharacterized protein</fullName>
    </submittedName>
</protein>
<dbReference type="KEGG" id="jeo:JMA_41580"/>
<evidence type="ECO:0000313" key="2">
    <source>
        <dbReference type="Proteomes" id="UP000031449"/>
    </source>
</evidence>
<keyword evidence="1" id="KW-0614">Plasmid</keyword>
<dbReference type="OrthoDB" id="2991126at2"/>
<dbReference type="HOGENOM" id="CLU_2551371_0_0_9"/>
<geneLocation type="plasmid" evidence="2"/>
<dbReference type="AlphaFoldDB" id="A0A0B5ATC9"/>